<gene>
    <name evidence="1" type="ORF">K9W45_01595</name>
</gene>
<evidence type="ECO:0000313" key="1">
    <source>
        <dbReference type="EMBL" id="UJG41170.1"/>
    </source>
</evidence>
<dbReference type="EMBL" id="CP084166">
    <property type="protein sequence ID" value="UJG41170.1"/>
    <property type="molecule type" value="Genomic_DNA"/>
</dbReference>
<dbReference type="Proteomes" id="UP001201020">
    <property type="component" value="Chromosome"/>
</dbReference>
<reference evidence="1" key="1">
    <citation type="journal article" date="2022" name="Nat. Microbiol.">
        <title>Unique mobile elements and scalable gene flow at the prokaryote-eukaryote boundary revealed by circularized Asgard archaea genomes.</title>
        <authorList>
            <person name="Wu F."/>
            <person name="Speth D.R."/>
            <person name="Philosof A."/>
            <person name="Cremiere A."/>
            <person name="Narayanan A."/>
            <person name="Barco R.A."/>
            <person name="Connon S.A."/>
            <person name="Amend J.P."/>
            <person name="Antoshechkin I.A."/>
            <person name="Orphan V.J."/>
        </authorList>
    </citation>
    <scope>NUCLEOTIDE SEQUENCE</scope>
    <source>
        <strain evidence="1">PM71</strain>
    </source>
</reference>
<dbReference type="AlphaFoldDB" id="A0A9Y1FLC4"/>
<sequence>MVENNFLNNLNSFLKEFSLESSKIMENINFFFLFFNDLNVEIEKSNFSEIDKKLVSYSFEAFDLTLKKTYRFIQDNCLYIFEKKQDYNNDVKKLDMYETIVKEIYYALGDFYLEKYAGLVSFIKDNDIKINLKLYSKFRTIFLRLLNQIQSLKQYIIKDEELNKLTNWRKSKLQELIHSSTSINLEKLSEQLHFDNSIELEQWIIQISSDIFLIDDNILKISRSVTDDEIAESIDSLLNEFKKYETLGLGKKI</sequence>
<accession>A0A9Y1FLC4</accession>
<name>A0A9Y1FLC4_9ARCH</name>
<proteinExistence type="predicted"/>
<protein>
    <submittedName>
        <fullName evidence="1">Uncharacterized protein</fullName>
    </submittedName>
</protein>
<organism evidence="1">
    <name type="scientific">Candidatus Heimdallarchaeum aukensis</name>
    <dbReference type="NCBI Taxonomy" id="2876573"/>
    <lineage>
        <taxon>Archaea</taxon>
        <taxon>Promethearchaeati</taxon>
        <taxon>Candidatus Heimdallarchaeota</taxon>
        <taxon>Candidatus Heimdallarchaeia (ex Rinke et al. 2021) (nom. nud.)</taxon>
        <taxon>Candidatus Heimdallarchaeales</taxon>
        <taxon>Candidatus Heimdallarchaeaceae</taxon>
        <taxon>Candidatus Heimdallarchaeum</taxon>
    </lineage>
</organism>